<evidence type="ECO:0000313" key="1">
    <source>
        <dbReference type="EnsemblMetazoa" id="Aqu2.1.09060_001"/>
    </source>
</evidence>
<reference evidence="1" key="1">
    <citation type="submission" date="2017-05" db="UniProtKB">
        <authorList>
            <consortium name="EnsemblMetazoa"/>
        </authorList>
    </citation>
    <scope>IDENTIFICATION</scope>
</reference>
<name>A0A1X7T3L4_AMPQE</name>
<proteinExistence type="predicted"/>
<protein>
    <submittedName>
        <fullName evidence="1">Uncharacterized protein</fullName>
    </submittedName>
</protein>
<dbReference type="OrthoDB" id="289038at2759"/>
<dbReference type="EnsemblMetazoa" id="Aqu2.1.09060_001">
    <property type="protein sequence ID" value="Aqu2.1.09060_001"/>
    <property type="gene ID" value="Aqu2.1.09060"/>
</dbReference>
<organism evidence="1">
    <name type="scientific">Amphimedon queenslandica</name>
    <name type="common">Sponge</name>
    <dbReference type="NCBI Taxonomy" id="400682"/>
    <lineage>
        <taxon>Eukaryota</taxon>
        <taxon>Metazoa</taxon>
        <taxon>Porifera</taxon>
        <taxon>Demospongiae</taxon>
        <taxon>Heteroscleromorpha</taxon>
        <taxon>Haplosclerida</taxon>
        <taxon>Niphatidae</taxon>
        <taxon>Amphimedon</taxon>
    </lineage>
</organism>
<accession>A0A1X7T3L4</accession>
<dbReference type="AlphaFoldDB" id="A0A1X7T3L4"/>
<sequence length="242" mass="27324">MSTSISVTCSFRFSNVGFAVLRIIKNIHILMGQGLKKLTIGNLTLWRRQDVRQKSRHLTIGEIAGGDEAYYYFRLFLETRKENETFKKYSCQGINLKKSVVDLSTGEVGPAKLMRGEGGWTVQELKQHIGEVFNINSSCMRLVMDYTSSDTSVRDISDVGSTNSVAVYVSSNPKDYQKEYKYSLMYRYVDLHVNSVRLNITLPPQTEATLTTTNVTEGGMMIKMIFLNEENKGKGRSNVKGL</sequence>
<dbReference type="InParanoid" id="A0A1X7T3L4"/>